<keyword evidence="2" id="KW-0812">Transmembrane</keyword>
<feature type="compositionally biased region" description="Acidic residues" evidence="1">
    <location>
        <begin position="562"/>
        <end position="579"/>
    </location>
</feature>
<feature type="compositionally biased region" description="Acidic residues" evidence="1">
    <location>
        <begin position="975"/>
        <end position="986"/>
    </location>
</feature>
<protein>
    <recommendedName>
        <fullName evidence="5">Rubredoxin-like domain-containing protein</fullName>
    </recommendedName>
</protein>
<sequence length="1142" mass="129870">MTRCKYCRDEYTELAFDDISGTWACPTCGQVDSSATERHQYVDVSRFIGSIVDTDKQIQVREQWDKTEVQFQQEIEAIFDLYLGVRSQHTSIIAGPAADLKSGAKQWFERMRAMEKLQCDRKHLSYKAQNRKIKYMVAIAIMFAIQESLIIVLQNKLELAGIKKKRKNLPGYTKGDDRISNPTLHEIFCQAHAFSADSFGHLDSEDYLRHMFAKFSKWVNFVMSPMETTLLRVMQITKRLRFLVEQPHEERIKHLKTKPTVSKGKREWSDSDFADLRGTDWDQVLPHAFHLYQFQECTRLWLNGSSPSLAIALTVWAVQSSSEMIMNQYSAIQQELAAEYGLSHYVAAEKFRDMRNMIIGWSTSITDAGLPFPVMPLPHKGAFGDGQTGYKGDSRRPIPEIDMAVAAAPTIVKHWRQILKARLKYRLDVMTLDDELWLCRKMFVVSGQVHHYTQDPLAQLTRDQVIQRGPQPLDGNRKKMKPRVSFKFRLNAEAARQAIVHFEPLKRARAKPPPVSCWTPSGSTLLYNPMHMPIPMFTSMYQQSQQFVAPPEERSLQRMIEEPDPSSDEYDGYSSDEYDSTPKAPSLAQINANAKAGINGKQPFAFTIGPTGFNIDTNFTPPPLVRPIIPQPLDSSSDLSHSPVPMSRQSSTQSSSGMGSASEAETVIRHPHGRLSIRSMLNTPSTSGRSTPSPSPVSNYMQTNRPSPTPLRVIPSNGSSKTMSSTTPLVEYTSIEDSHVGLLIRERDEYIQFRLPQEGRDGRICPSLVESYIWRWLREQVKNGSMPRHITPEYLRGIGIIGDPRRMDLGGWVDSRKFESSPLESLLRAGIRPQELPVQYIPHSIIHTKLLLEHYNDPSSSPLNREGTKIDLRMCEEELDFLCCKDAGEDYRMYLHTDKEVKLKRMRYEKNGLWDNLVEGGNDYNSIRPKNQKRKRANTEDNEDGEEEERERETPLLEFDDIAFDSPTYTTQELPDVDGDSEDPEDVVLKEKEKEKTKTRKDLSRIRNSLLVNSPGRRDFEGISGLFKKKNRYRRQQAEEEEEEEEEEAEEGEIIEENDWGGVVGLNWDEIGLTEEFGGSAIGGIIGESEDNEEVDDGGGKMGMGDKSGKGNGNGGKRKNRRGSARIMSEVMGVPNKKSRKK</sequence>
<feature type="compositionally biased region" description="Acidic residues" evidence="1">
    <location>
        <begin position="1039"/>
        <end position="1059"/>
    </location>
</feature>
<dbReference type="AlphaFoldDB" id="A0AAX4KJI3"/>
<keyword evidence="4" id="KW-1185">Reference proteome</keyword>
<dbReference type="KEGG" id="ker:91102333"/>
<evidence type="ECO:0000313" key="4">
    <source>
        <dbReference type="Proteomes" id="UP001358614"/>
    </source>
</evidence>
<keyword evidence="2" id="KW-0472">Membrane</keyword>
<dbReference type="RefSeq" id="XP_066083420.1">
    <property type="nucleotide sequence ID" value="XM_066227323.1"/>
</dbReference>
<accession>A0AAX4KJI3</accession>
<feature type="compositionally biased region" description="Basic and acidic residues" evidence="1">
    <location>
        <begin position="987"/>
        <end position="1001"/>
    </location>
</feature>
<evidence type="ECO:0008006" key="5">
    <source>
        <dbReference type="Google" id="ProtNLM"/>
    </source>
</evidence>
<evidence type="ECO:0000313" key="3">
    <source>
        <dbReference type="EMBL" id="WWD05453.1"/>
    </source>
</evidence>
<gene>
    <name evidence="3" type="ORF">V865_003530</name>
</gene>
<feature type="compositionally biased region" description="Low complexity" evidence="1">
    <location>
        <begin position="626"/>
        <end position="665"/>
    </location>
</feature>
<reference evidence="3 4" key="1">
    <citation type="submission" date="2024-01" db="EMBL/GenBank/DDBJ databases">
        <title>Comparative genomics of Cryptococcus and Kwoniella reveals pathogenesis evolution and contrasting modes of karyotype evolution via chromosome fusion or intercentromeric recombination.</title>
        <authorList>
            <person name="Coelho M.A."/>
            <person name="David-Palma M."/>
            <person name="Shea T."/>
            <person name="Bowers K."/>
            <person name="McGinley-Smith S."/>
            <person name="Mohammad A.W."/>
            <person name="Gnirke A."/>
            <person name="Yurkov A.M."/>
            <person name="Nowrousian M."/>
            <person name="Sun S."/>
            <person name="Cuomo C.A."/>
            <person name="Heitman J."/>
        </authorList>
    </citation>
    <scope>NUCLEOTIDE SEQUENCE [LARGE SCALE GENOMIC DNA]</scope>
    <source>
        <strain evidence="3 4">PYCC6329</strain>
    </source>
</reference>
<dbReference type="GeneID" id="91102333"/>
<feature type="region of interest" description="Disordered" evidence="1">
    <location>
        <begin position="562"/>
        <end position="584"/>
    </location>
</feature>
<feature type="region of interest" description="Disordered" evidence="1">
    <location>
        <begin position="919"/>
        <end position="1001"/>
    </location>
</feature>
<feature type="compositionally biased region" description="Polar residues" evidence="1">
    <location>
        <begin position="716"/>
        <end position="728"/>
    </location>
</feature>
<evidence type="ECO:0000256" key="1">
    <source>
        <dbReference type="SAM" id="MobiDB-lite"/>
    </source>
</evidence>
<feature type="compositionally biased region" description="Acidic residues" evidence="1">
    <location>
        <begin position="940"/>
        <end position="950"/>
    </location>
</feature>
<feature type="compositionally biased region" description="Low complexity" evidence="1">
    <location>
        <begin position="683"/>
        <end position="698"/>
    </location>
</feature>
<keyword evidence="2" id="KW-1133">Transmembrane helix</keyword>
<feature type="region of interest" description="Disordered" evidence="1">
    <location>
        <begin position="1031"/>
        <end position="1060"/>
    </location>
</feature>
<feature type="region of interest" description="Disordered" evidence="1">
    <location>
        <begin position="624"/>
        <end position="728"/>
    </location>
</feature>
<name>A0AAX4KJI3_9TREE</name>
<feature type="region of interest" description="Disordered" evidence="1">
    <location>
        <begin position="1082"/>
        <end position="1142"/>
    </location>
</feature>
<organism evidence="3 4">
    <name type="scientific">Kwoniella europaea PYCC6329</name>
    <dbReference type="NCBI Taxonomy" id="1423913"/>
    <lineage>
        <taxon>Eukaryota</taxon>
        <taxon>Fungi</taxon>
        <taxon>Dikarya</taxon>
        <taxon>Basidiomycota</taxon>
        <taxon>Agaricomycotina</taxon>
        <taxon>Tremellomycetes</taxon>
        <taxon>Tremellales</taxon>
        <taxon>Cryptococcaceae</taxon>
        <taxon>Kwoniella</taxon>
    </lineage>
</organism>
<evidence type="ECO:0000256" key="2">
    <source>
        <dbReference type="SAM" id="Phobius"/>
    </source>
</evidence>
<proteinExistence type="predicted"/>
<dbReference type="EMBL" id="CP144089">
    <property type="protein sequence ID" value="WWD05453.1"/>
    <property type="molecule type" value="Genomic_DNA"/>
</dbReference>
<feature type="compositionally biased region" description="Acidic residues" evidence="1">
    <location>
        <begin position="1088"/>
        <end position="1097"/>
    </location>
</feature>
<dbReference type="Proteomes" id="UP001358614">
    <property type="component" value="Chromosome 1"/>
</dbReference>
<feature type="transmembrane region" description="Helical" evidence="2">
    <location>
        <begin position="135"/>
        <end position="153"/>
    </location>
</feature>